<dbReference type="InterPro" id="IPR050278">
    <property type="entry name" value="Serine_Prot_S9B/DPPIV"/>
</dbReference>
<feature type="chain" id="PRO_5021923380" evidence="1">
    <location>
        <begin position="22"/>
        <end position="805"/>
    </location>
</feature>
<evidence type="ECO:0000313" key="4">
    <source>
        <dbReference type="EMBL" id="TQV86885.1"/>
    </source>
</evidence>
<accession>A0A545UBP0</accession>
<dbReference type="InterPro" id="IPR029058">
    <property type="entry name" value="AB_hydrolase_fold"/>
</dbReference>
<dbReference type="GO" id="GO:0006508">
    <property type="term" value="P:proteolysis"/>
    <property type="evidence" value="ECO:0007669"/>
    <property type="project" value="InterPro"/>
</dbReference>
<keyword evidence="1" id="KW-0732">Signal</keyword>
<dbReference type="PANTHER" id="PTHR11731:SF193">
    <property type="entry name" value="DIPEPTIDYL PEPTIDASE 9"/>
    <property type="match status" value="1"/>
</dbReference>
<dbReference type="GO" id="GO:0008239">
    <property type="term" value="F:dipeptidyl-peptidase activity"/>
    <property type="evidence" value="ECO:0007669"/>
    <property type="project" value="TreeGrafter"/>
</dbReference>
<evidence type="ECO:0000259" key="2">
    <source>
        <dbReference type="Pfam" id="PF00326"/>
    </source>
</evidence>
<feature type="signal peptide" evidence="1">
    <location>
        <begin position="1"/>
        <end position="21"/>
    </location>
</feature>
<reference evidence="4 5" key="1">
    <citation type="submission" date="2019-07" db="EMBL/GenBank/DDBJ databases">
        <title>Draft genome for Aliikangiella sp. M105.</title>
        <authorList>
            <person name="Wang G."/>
        </authorList>
    </citation>
    <scope>NUCLEOTIDE SEQUENCE [LARGE SCALE GENOMIC DNA]</scope>
    <source>
        <strain evidence="4 5">M105</strain>
    </source>
</reference>
<protein>
    <submittedName>
        <fullName evidence="4">S9 family peptidase</fullName>
    </submittedName>
</protein>
<dbReference type="SUPFAM" id="SSF53474">
    <property type="entry name" value="alpha/beta-Hydrolases"/>
    <property type="match status" value="1"/>
</dbReference>
<evidence type="ECO:0000313" key="5">
    <source>
        <dbReference type="Proteomes" id="UP000315439"/>
    </source>
</evidence>
<dbReference type="SUPFAM" id="SSF82171">
    <property type="entry name" value="DPP6 N-terminal domain-like"/>
    <property type="match status" value="1"/>
</dbReference>
<proteinExistence type="predicted"/>
<evidence type="ECO:0000256" key="1">
    <source>
        <dbReference type="SAM" id="SignalP"/>
    </source>
</evidence>
<gene>
    <name evidence="4" type="ORF">FLL46_13795</name>
</gene>
<dbReference type="GO" id="GO:0008236">
    <property type="term" value="F:serine-type peptidase activity"/>
    <property type="evidence" value="ECO:0007669"/>
    <property type="project" value="InterPro"/>
</dbReference>
<keyword evidence="5" id="KW-1185">Reference proteome</keyword>
<feature type="domain" description="Dipeptidylpeptidase IV N-terminal" evidence="3">
    <location>
        <begin position="351"/>
        <end position="507"/>
    </location>
</feature>
<dbReference type="Pfam" id="PF00326">
    <property type="entry name" value="Peptidase_S9"/>
    <property type="match status" value="1"/>
</dbReference>
<dbReference type="RefSeq" id="WP_142894329.1">
    <property type="nucleotide sequence ID" value="NZ_ML660165.1"/>
</dbReference>
<dbReference type="EMBL" id="VIKS01000009">
    <property type="protein sequence ID" value="TQV86885.1"/>
    <property type="molecule type" value="Genomic_DNA"/>
</dbReference>
<organism evidence="4 5">
    <name type="scientific">Aliikangiella coralliicola</name>
    <dbReference type="NCBI Taxonomy" id="2592383"/>
    <lineage>
        <taxon>Bacteria</taxon>
        <taxon>Pseudomonadati</taxon>
        <taxon>Pseudomonadota</taxon>
        <taxon>Gammaproteobacteria</taxon>
        <taxon>Oceanospirillales</taxon>
        <taxon>Pleioneaceae</taxon>
        <taxon>Aliikangiella</taxon>
    </lineage>
</organism>
<dbReference type="AlphaFoldDB" id="A0A545UBP0"/>
<dbReference type="Proteomes" id="UP000315439">
    <property type="component" value="Unassembled WGS sequence"/>
</dbReference>
<sequence>MWLSKSTLCVSLLFAASPVLAETAADTTNNSKVLSLKKIMADPDWMGNAPSNPRWSLDGTAVFYSQKAQGHSHQNQFKVQLEDKKVVALADDEALYLASQQAEKNQSGTNGVFAYQGDLFLIEFSSGKITRFSSDDARQSNPRFVSDEVISYFEGRKIFLYEMSSGLARQIADFKTTSDPEQKASKSYLEQSQPRLLSYIEKTEKEKDFQAERRKQNKISQSKTWYLGEGIDINTFRLSPDANWLILGTIKKSKSGKADNMPEFVTADGYVNNRNVRPLVGTSKPTNETFYLIDLKNQQKYPIDTDNLPGINDDPLADLKKDAAKKIGYKYKELQEPRAIYAHNWTANRGVEWSDNSNNVALLLYSYDNKDRWIVGLDVNKRKLKTLHWMSDDAWINDWTFNEFGWLPDNQTLYYVSEEDGYAHLYIKKGKRRARQLTEGEYEVSNVTVSKDGQALYFKANKKHPGIYEIYKVSLKGKLQALTDLGGVNDYVLSPDETKLLIRHSTTTRLPELYLKALDSEQPAEKITDTASAAFKAVEWQKPEIVEVPSSHIKRSIYSRFYQAKNNEKVGANNKKPAVIFVHGAGYLQNSHQGWSGYFREYMFHNMLTERGYVVLDMDYRASKGYGRDWRTAIYRQMGTPELEDLTDGAKWLVDNANVDPQRIGIYGGSYGGFMTFMALFKSPEVFAAGAALRPVTDWAHYNHGYTSNILNTPRTDPDAYEKSSPIEFAEGLNKPLLIAHGMVDDNVFFKDTVRLVQRLIELEKTPYFETAIYPVEPHSFRQPSSWLDEYTRIYQLFERNLNEN</sequence>
<dbReference type="Gene3D" id="3.40.50.1820">
    <property type="entry name" value="alpha/beta hydrolase"/>
    <property type="match status" value="1"/>
</dbReference>
<dbReference type="Gene3D" id="2.140.10.30">
    <property type="entry name" value="Dipeptidylpeptidase IV, N-terminal domain"/>
    <property type="match status" value="1"/>
</dbReference>
<dbReference type="InterPro" id="IPR002469">
    <property type="entry name" value="Peptidase_S9B_N"/>
</dbReference>
<dbReference type="InterPro" id="IPR001375">
    <property type="entry name" value="Peptidase_S9_cat"/>
</dbReference>
<dbReference type="PANTHER" id="PTHR11731">
    <property type="entry name" value="PROTEASE FAMILY S9B,C DIPEPTIDYL-PEPTIDASE IV-RELATED"/>
    <property type="match status" value="1"/>
</dbReference>
<comment type="caution">
    <text evidence="4">The sequence shown here is derived from an EMBL/GenBank/DDBJ whole genome shotgun (WGS) entry which is preliminary data.</text>
</comment>
<feature type="domain" description="Peptidase S9 prolyl oligopeptidase catalytic" evidence="2">
    <location>
        <begin position="607"/>
        <end position="804"/>
    </location>
</feature>
<dbReference type="OrthoDB" id="1094230at2"/>
<dbReference type="Pfam" id="PF00930">
    <property type="entry name" value="DPPIV_N"/>
    <property type="match status" value="1"/>
</dbReference>
<name>A0A545UBP0_9GAMM</name>
<evidence type="ECO:0000259" key="3">
    <source>
        <dbReference type="Pfam" id="PF00930"/>
    </source>
</evidence>